<evidence type="ECO:0000313" key="2">
    <source>
        <dbReference type="Proteomes" id="UP000095281"/>
    </source>
</evidence>
<keyword evidence="1" id="KW-0812">Transmembrane</keyword>
<dbReference type="OMA" id="FKLKCAL"/>
<reference evidence="3" key="1">
    <citation type="submission" date="2016-11" db="UniProtKB">
        <authorList>
            <consortium name="WormBaseParasite"/>
        </authorList>
    </citation>
    <scope>IDENTIFICATION</scope>
</reference>
<dbReference type="Proteomes" id="UP000095281">
    <property type="component" value="Unplaced"/>
</dbReference>
<evidence type="ECO:0000313" key="3">
    <source>
        <dbReference type="WBParaSite" id="MhA1_Contig1079.frz3.gene6"/>
    </source>
</evidence>
<dbReference type="AlphaFoldDB" id="A0A1I8AXU7"/>
<dbReference type="PANTHER" id="PTHR34401:SF7">
    <property type="entry name" value="EXTRACELLULAR MEMBRANE PROTEIN, CFEM DOMAIN PROTEIN"/>
    <property type="match status" value="1"/>
</dbReference>
<feature type="transmembrane region" description="Helical" evidence="1">
    <location>
        <begin position="6"/>
        <end position="22"/>
    </location>
</feature>
<keyword evidence="1" id="KW-0472">Membrane</keyword>
<sequence length="279" mass="31330">MIVSPSIISYILLFIIPLFVNFKSVQSQQKQFAPSRTKSQQFIPQQQQPQKFMSAPQCRCKDLDDCAAEIQKLVEKCKTEPKCEAHLKKIGNVQKIRQCLADEQKEMEKLEQCVEKKVGGPIGCTNDLHPKNLTVPIIPEMQMMDRRKRSLLTSEKNSEKYSGCSTNLSELRNRRAPLPPLPATQEDGHAPPELSDFLMCVDQCAVKAASPNSAPKLCATREGNMNCAFKLKCALAPPDDRQQKAFDDCEQQMQFTPSKRLKKSCECLKAAGVKIVCPK</sequence>
<proteinExistence type="predicted"/>
<evidence type="ECO:0000256" key="1">
    <source>
        <dbReference type="SAM" id="Phobius"/>
    </source>
</evidence>
<keyword evidence="1" id="KW-1133">Transmembrane helix</keyword>
<accession>A0A1I8AXU7</accession>
<dbReference type="PANTHER" id="PTHR34401">
    <property type="entry name" value="PROTEIN CBG12388-RELATED"/>
    <property type="match status" value="1"/>
</dbReference>
<name>A0A1I8AXU7_MELHA</name>
<protein>
    <submittedName>
        <fullName evidence="3">Uncharacterized protein</fullName>
    </submittedName>
</protein>
<dbReference type="WBParaSite" id="MhA1_Contig1079.frz3.gene6">
    <property type="protein sequence ID" value="MhA1_Contig1079.frz3.gene6"/>
    <property type="gene ID" value="MhA1_Contig1079.frz3.gene6"/>
</dbReference>
<keyword evidence="2" id="KW-1185">Reference proteome</keyword>
<organism evidence="2 3">
    <name type="scientific">Meloidogyne hapla</name>
    <name type="common">Root-knot nematode worm</name>
    <dbReference type="NCBI Taxonomy" id="6305"/>
    <lineage>
        <taxon>Eukaryota</taxon>
        <taxon>Metazoa</taxon>
        <taxon>Ecdysozoa</taxon>
        <taxon>Nematoda</taxon>
        <taxon>Chromadorea</taxon>
        <taxon>Rhabditida</taxon>
        <taxon>Tylenchina</taxon>
        <taxon>Tylenchomorpha</taxon>
        <taxon>Tylenchoidea</taxon>
        <taxon>Meloidogynidae</taxon>
        <taxon>Meloidogyninae</taxon>
        <taxon>Meloidogyne</taxon>
    </lineage>
</organism>